<evidence type="ECO:0000313" key="3">
    <source>
        <dbReference type="Proteomes" id="UP001221898"/>
    </source>
</evidence>
<proteinExistence type="predicted"/>
<keyword evidence="3" id="KW-1185">Reference proteome</keyword>
<evidence type="ECO:0000313" key="2">
    <source>
        <dbReference type="EMBL" id="KAJ8400557.1"/>
    </source>
</evidence>
<dbReference type="AlphaFoldDB" id="A0AAD7WKT3"/>
<evidence type="ECO:0000256" key="1">
    <source>
        <dbReference type="SAM" id="MobiDB-lite"/>
    </source>
</evidence>
<protein>
    <submittedName>
        <fullName evidence="2">Uncharacterized protein</fullName>
    </submittedName>
</protein>
<sequence>MDSLRSLCEESLRRTGSRMRASAGRDPGGGGVGDEHMACALQQQHGGGVAMRSDAGRQKGGEGVRNVEGRAMA</sequence>
<comment type="caution">
    <text evidence="2">The sequence shown here is derived from an EMBL/GenBank/DDBJ whole genome shotgun (WGS) entry which is preliminary data.</text>
</comment>
<feature type="compositionally biased region" description="Basic and acidic residues" evidence="1">
    <location>
        <begin position="54"/>
        <end position="73"/>
    </location>
</feature>
<name>A0AAD7WKT3_9TELE</name>
<organism evidence="2 3">
    <name type="scientific">Aldrovandia affinis</name>
    <dbReference type="NCBI Taxonomy" id="143900"/>
    <lineage>
        <taxon>Eukaryota</taxon>
        <taxon>Metazoa</taxon>
        <taxon>Chordata</taxon>
        <taxon>Craniata</taxon>
        <taxon>Vertebrata</taxon>
        <taxon>Euteleostomi</taxon>
        <taxon>Actinopterygii</taxon>
        <taxon>Neopterygii</taxon>
        <taxon>Teleostei</taxon>
        <taxon>Notacanthiformes</taxon>
        <taxon>Halosauridae</taxon>
        <taxon>Aldrovandia</taxon>
    </lineage>
</organism>
<dbReference type="EMBL" id="JAINUG010000075">
    <property type="protein sequence ID" value="KAJ8400557.1"/>
    <property type="molecule type" value="Genomic_DNA"/>
</dbReference>
<reference evidence="2" key="1">
    <citation type="journal article" date="2023" name="Science">
        <title>Genome structures resolve the early diversification of teleost fishes.</title>
        <authorList>
            <person name="Parey E."/>
            <person name="Louis A."/>
            <person name="Montfort J."/>
            <person name="Bouchez O."/>
            <person name="Roques C."/>
            <person name="Iampietro C."/>
            <person name="Lluch J."/>
            <person name="Castinel A."/>
            <person name="Donnadieu C."/>
            <person name="Desvignes T."/>
            <person name="Floi Bucao C."/>
            <person name="Jouanno E."/>
            <person name="Wen M."/>
            <person name="Mejri S."/>
            <person name="Dirks R."/>
            <person name="Jansen H."/>
            <person name="Henkel C."/>
            <person name="Chen W.J."/>
            <person name="Zahm M."/>
            <person name="Cabau C."/>
            <person name="Klopp C."/>
            <person name="Thompson A.W."/>
            <person name="Robinson-Rechavi M."/>
            <person name="Braasch I."/>
            <person name="Lecointre G."/>
            <person name="Bobe J."/>
            <person name="Postlethwait J.H."/>
            <person name="Berthelot C."/>
            <person name="Roest Crollius H."/>
            <person name="Guiguen Y."/>
        </authorList>
    </citation>
    <scope>NUCLEOTIDE SEQUENCE</scope>
    <source>
        <strain evidence="2">NC1722</strain>
    </source>
</reference>
<feature type="region of interest" description="Disordered" evidence="1">
    <location>
        <begin position="1"/>
        <end position="73"/>
    </location>
</feature>
<dbReference type="Proteomes" id="UP001221898">
    <property type="component" value="Unassembled WGS sequence"/>
</dbReference>
<gene>
    <name evidence="2" type="ORF">AAFF_G00393260</name>
</gene>
<accession>A0AAD7WKT3</accession>